<dbReference type="Proteomes" id="UP000662747">
    <property type="component" value="Chromosome"/>
</dbReference>
<accession>A0ABX7NZJ7</accession>
<sequence>MTEDIERFWEAFDAAGPDVRPEAFQERYLARASPGLRDFIRLRIGSADKLAETVRGHHGYYASVRASTLRVRELEPQIREAFARLRALYPEATFPDVYFTVGRLNSGGTTSERGLLIGVEMYGLTDDAPRGELNAWLSAVLRPVEELPHLVAHELIHFQQPPDHERMNLLEQSLREGSADFLAELISGRDINEHVHAWAEPREAELWREFRERMHSEDVRGWLYDGDASSGRPADLGYWMGYKIARAYYERAADKRQAVHDILTATDADAFLAASGYAPR</sequence>
<dbReference type="InterPro" id="IPR019853">
    <property type="entry name" value="GldB-like"/>
</dbReference>
<keyword evidence="2" id="KW-1185">Reference proteome</keyword>
<organism evidence="1 2">
    <name type="scientific">Pyxidicoccus parkwayensis</name>
    <dbReference type="NCBI Taxonomy" id="2813578"/>
    <lineage>
        <taxon>Bacteria</taxon>
        <taxon>Pseudomonadati</taxon>
        <taxon>Myxococcota</taxon>
        <taxon>Myxococcia</taxon>
        <taxon>Myxococcales</taxon>
        <taxon>Cystobacterineae</taxon>
        <taxon>Myxococcaceae</taxon>
        <taxon>Pyxidicoccus</taxon>
    </lineage>
</organism>
<name>A0ABX7NZJ7_9BACT</name>
<dbReference type="EMBL" id="CP071090">
    <property type="protein sequence ID" value="QSQ24360.1"/>
    <property type="molecule type" value="Genomic_DNA"/>
</dbReference>
<proteinExistence type="predicted"/>
<protein>
    <recommendedName>
        <fullName evidence="3">DUF2268 domain-containing protein</fullName>
    </recommendedName>
</protein>
<evidence type="ECO:0000313" key="1">
    <source>
        <dbReference type="EMBL" id="QSQ24360.1"/>
    </source>
</evidence>
<reference evidence="1 2" key="1">
    <citation type="submission" date="2021-02" db="EMBL/GenBank/DDBJ databases">
        <title>De Novo genome assembly of isolated myxobacteria.</title>
        <authorList>
            <person name="Stevens D.C."/>
        </authorList>
    </citation>
    <scope>NUCLEOTIDE SEQUENCE [LARGE SCALE GENOMIC DNA]</scope>
    <source>
        <strain evidence="2">SCPEA02</strain>
    </source>
</reference>
<evidence type="ECO:0000313" key="2">
    <source>
        <dbReference type="Proteomes" id="UP000662747"/>
    </source>
</evidence>
<dbReference type="RefSeq" id="WP_206725926.1">
    <property type="nucleotide sequence ID" value="NZ_CP071090.1"/>
</dbReference>
<dbReference type="Pfam" id="PF25594">
    <property type="entry name" value="GldB_lipo"/>
    <property type="match status" value="1"/>
</dbReference>
<gene>
    <name evidence="1" type="ORF">JY651_05185</name>
</gene>
<evidence type="ECO:0008006" key="3">
    <source>
        <dbReference type="Google" id="ProtNLM"/>
    </source>
</evidence>